<sequence>MNIVLDLILKETTEEKDLGVIVLNNLKCLPLYTWTVKLLYTGLVRPHLEYAVSVWCPSFNSDISILEKIFLYSERRVKGDLIQMYKLINGLEKVKLANGINYARSLAVNLRRPNNKRLVREINRRSSSRYNFITNRILNTWNNLAESTILAQTVDKFKSCIDRETFEISKDCNGSQLG</sequence>
<dbReference type="Proteomes" id="UP000663879">
    <property type="component" value="Unassembled WGS sequence"/>
</dbReference>
<reference evidence="1" key="1">
    <citation type="submission" date="2021-02" db="EMBL/GenBank/DDBJ databases">
        <authorList>
            <person name="Nowell W R."/>
        </authorList>
    </citation>
    <scope>NUCLEOTIDE SEQUENCE</scope>
    <source>
        <strain evidence="1">Ploen Becks lab</strain>
    </source>
</reference>
<dbReference type="AlphaFoldDB" id="A0A813S6T7"/>
<organism evidence="1 2">
    <name type="scientific">Brachionus calyciflorus</name>
    <dbReference type="NCBI Taxonomy" id="104777"/>
    <lineage>
        <taxon>Eukaryota</taxon>
        <taxon>Metazoa</taxon>
        <taxon>Spiralia</taxon>
        <taxon>Gnathifera</taxon>
        <taxon>Rotifera</taxon>
        <taxon>Eurotatoria</taxon>
        <taxon>Monogononta</taxon>
        <taxon>Pseudotrocha</taxon>
        <taxon>Ploima</taxon>
        <taxon>Brachionidae</taxon>
        <taxon>Brachionus</taxon>
    </lineage>
</organism>
<comment type="caution">
    <text evidence="1">The sequence shown here is derived from an EMBL/GenBank/DDBJ whole genome shotgun (WGS) entry which is preliminary data.</text>
</comment>
<evidence type="ECO:0000313" key="1">
    <source>
        <dbReference type="EMBL" id="CAF0791886.1"/>
    </source>
</evidence>
<protein>
    <submittedName>
        <fullName evidence="1">Uncharacterized protein</fullName>
    </submittedName>
</protein>
<keyword evidence="2" id="KW-1185">Reference proteome</keyword>
<dbReference type="EMBL" id="CAJNOC010000688">
    <property type="protein sequence ID" value="CAF0791886.1"/>
    <property type="molecule type" value="Genomic_DNA"/>
</dbReference>
<name>A0A813S6T7_9BILA</name>
<gene>
    <name evidence="1" type="ORF">OXX778_LOCUS6011</name>
</gene>
<evidence type="ECO:0000313" key="2">
    <source>
        <dbReference type="Proteomes" id="UP000663879"/>
    </source>
</evidence>
<proteinExistence type="predicted"/>
<accession>A0A813S6T7</accession>